<evidence type="ECO:0000313" key="4">
    <source>
        <dbReference type="Proteomes" id="UP000184292"/>
    </source>
</evidence>
<comment type="function">
    <text evidence="2">Hydrolyzes RNA 2',3'-cyclic phosphodiester to an RNA 2'-phosphomonoester.</text>
</comment>
<dbReference type="AlphaFoldDB" id="A0A1M6GYL8"/>
<name>A0A1M6GYL8_9RHOB</name>
<comment type="catalytic activity">
    <reaction evidence="2">
        <text>a 3'-end 2',3'-cyclophospho-ribonucleotide-RNA + H2O = a 3'-end 2'-phospho-ribonucleotide-RNA + H(+)</text>
        <dbReference type="Rhea" id="RHEA:11828"/>
        <dbReference type="Rhea" id="RHEA-COMP:10464"/>
        <dbReference type="Rhea" id="RHEA-COMP:17353"/>
        <dbReference type="ChEBI" id="CHEBI:15377"/>
        <dbReference type="ChEBI" id="CHEBI:15378"/>
        <dbReference type="ChEBI" id="CHEBI:83064"/>
        <dbReference type="ChEBI" id="CHEBI:173113"/>
        <dbReference type="EC" id="3.1.4.58"/>
    </reaction>
</comment>
<reference evidence="3 4" key="1">
    <citation type="submission" date="2016-11" db="EMBL/GenBank/DDBJ databases">
        <authorList>
            <person name="Jaros S."/>
            <person name="Januszkiewicz K."/>
            <person name="Wedrychowicz H."/>
        </authorList>
    </citation>
    <scope>NUCLEOTIDE SEQUENCE [LARGE SCALE GENOMIC DNA]</scope>
    <source>
        <strain evidence="3 4">DSM 100565</strain>
    </source>
</reference>
<organism evidence="3 4">
    <name type="scientific">Wenxinia saemankumensis</name>
    <dbReference type="NCBI Taxonomy" id="1447782"/>
    <lineage>
        <taxon>Bacteria</taxon>
        <taxon>Pseudomonadati</taxon>
        <taxon>Pseudomonadota</taxon>
        <taxon>Alphaproteobacteria</taxon>
        <taxon>Rhodobacterales</taxon>
        <taxon>Roseobacteraceae</taxon>
        <taxon>Wenxinia</taxon>
    </lineage>
</organism>
<dbReference type="HAMAP" id="MF_01940">
    <property type="entry name" value="RNA_CPDase"/>
    <property type="match status" value="1"/>
</dbReference>
<dbReference type="EC" id="3.1.4.58" evidence="2"/>
<keyword evidence="1 2" id="KW-0378">Hydrolase</keyword>
<accession>A0A1M6GYL8</accession>
<feature type="active site" description="Proton donor" evidence="2">
    <location>
        <position position="36"/>
    </location>
</feature>
<proteinExistence type="inferred from homology"/>
<feature type="active site" description="Proton acceptor" evidence="2">
    <location>
        <position position="119"/>
    </location>
</feature>
<gene>
    <name evidence="3" type="ORF">SAMN05444417_3003</name>
</gene>
<feature type="short sequence motif" description="HXTX 1" evidence="2">
    <location>
        <begin position="36"/>
        <end position="39"/>
    </location>
</feature>
<dbReference type="InterPro" id="IPR009097">
    <property type="entry name" value="Cyclic_Pdiesterase"/>
</dbReference>
<dbReference type="Proteomes" id="UP000184292">
    <property type="component" value="Unassembled WGS sequence"/>
</dbReference>
<dbReference type="InterPro" id="IPR004175">
    <property type="entry name" value="RNA_CPDase"/>
</dbReference>
<evidence type="ECO:0000256" key="1">
    <source>
        <dbReference type="ARBA" id="ARBA00022801"/>
    </source>
</evidence>
<dbReference type="PANTHER" id="PTHR35561">
    <property type="entry name" value="RNA 2',3'-CYCLIC PHOSPHODIESTERASE"/>
    <property type="match status" value="1"/>
</dbReference>
<keyword evidence="3" id="KW-0436">Ligase</keyword>
<evidence type="ECO:0000313" key="3">
    <source>
        <dbReference type="EMBL" id="SHJ15058.1"/>
    </source>
</evidence>
<comment type="similarity">
    <text evidence="2">Belongs to the 2H phosphoesterase superfamily. ThpR family.</text>
</comment>
<protein>
    <recommendedName>
        <fullName evidence="2">RNA 2',3'-cyclic phosphodiesterase</fullName>
        <shortName evidence="2">RNA 2',3'-CPDase</shortName>
        <ecNumber evidence="2">3.1.4.58</ecNumber>
    </recommendedName>
</protein>
<dbReference type="RefSeq" id="WP_073332658.1">
    <property type="nucleotide sequence ID" value="NZ_FQYO01000005.1"/>
</dbReference>
<dbReference type="GO" id="GO:0016874">
    <property type="term" value="F:ligase activity"/>
    <property type="evidence" value="ECO:0007669"/>
    <property type="project" value="UniProtKB-KW"/>
</dbReference>
<evidence type="ECO:0000256" key="2">
    <source>
        <dbReference type="HAMAP-Rule" id="MF_01940"/>
    </source>
</evidence>
<feature type="short sequence motif" description="HXTX 2" evidence="2">
    <location>
        <begin position="119"/>
        <end position="122"/>
    </location>
</feature>
<dbReference type="EMBL" id="FQYO01000005">
    <property type="protein sequence ID" value="SHJ15058.1"/>
    <property type="molecule type" value="Genomic_DNA"/>
</dbReference>
<dbReference type="Pfam" id="PF13563">
    <property type="entry name" value="2_5_RNA_ligase2"/>
    <property type="match status" value="1"/>
</dbReference>
<dbReference type="PANTHER" id="PTHR35561:SF1">
    <property type="entry name" value="RNA 2',3'-CYCLIC PHOSPHODIESTERASE"/>
    <property type="match status" value="1"/>
</dbReference>
<sequence>MRCFVSLPVPEPVARALEAVQEGLPFGRPSDPDQFHVTLAFLGELPDRRVEAAHEALETLRPDPFELHLAHVDRFDREDGRMIWAVPADPAPLAALAARVASRLAGAGIRLERRRYRPHVTLARLTEAQSMRDEEIARFLATWHAPPVPAYAPDRFSLVQSIPAGGAHHHEVLADYAIGPGFLPD</sequence>
<dbReference type="GO" id="GO:0004113">
    <property type="term" value="F:2',3'-cyclic-nucleotide 3'-phosphodiesterase activity"/>
    <property type="evidence" value="ECO:0007669"/>
    <property type="project" value="InterPro"/>
</dbReference>
<dbReference type="SUPFAM" id="SSF55144">
    <property type="entry name" value="LigT-like"/>
    <property type="match status" value="1"/>
</dbReference>
<dbReference type="Gene3D" id="3.90.1140.10">
    <property type="entry name" value="Cyclic phosphodiesterase"/>
    <property type="match status" value="1"/>
</dbReference>
<dbReference type="NCBIfam" id="TIGR02258">
    <property type="entry name" value="2_5_ligase"/>
    <property type="match status" value="1"/>
</dbReference>
<keyword evidence="4" id="KW-1185">Reference proteome</keyword>
<dbReference type="GO" id="GO:0008664">
    <property type="term" value="F:RNA 2',3'-cyclic 3'-phosphodiesterase activity"/>
    <property type="evidence" value="ECO:0007669"/>
    <property type="project" value="UniProtKB-EC"/>
</dbReference>